<dbReference type="HAMAP" id="MF_00201">
    <property type="entry name" value="RecO"/>
    <property type="match status" value="1"/>
</dbReference>
<evidence type="ECO:0000313" key="11">
    <source>
        <dbReference type="Proteomes" id="UP000250079"/>
    </source>
</evidence>
<evidence type="ECO:0000256" key="7">
    <source>
        <dbReference type="ARBA" id="ARBA00033409"/>
    </source>
</evidence>
<keyword evidence="6 8" id="KW-0234">DNA repair</keyword>
<dbReference type="InterPro" id="IPR012340">
    <property type="entry name" value="NA-bd_OB-fold"/>
</dbReference>
<evidence type="ECO:0000256" key="8">
    <source>
        <dbReference type="HAMAP-Rule" id="MF_00201"/>
    </source>
</evidence>
<dbReference type="NCBIfam" id="TIGR00613">
    <property type="entry name" value="reco"/>
    <property type="match status" value="1"/>
</dbReference>
<dbReference type="Pfam" id="PF11967">
    <property type="entry name" value="RecO_N"/>
    <property type="match status" value="1"/>
</dbReference>
<name>A0A2Z2NSH0_9GAMM</name>
<protein>
    <recommendedName>
        <fullName evidence="3 8">DNA repair protein RecO</fullName>
    </recommendedName>
    <alternativeName>
        <fullName evidence="7 8">Recombination protein O</fullName>
    </alternativeName>
</protein>
<keyword evidence="4 8" id="KW-0227">DNA damage</keyword>
<dbReference type="InterPro" id="IPR042242">
    <property type="entry name" value="RecO_C"/>
</dbReference>
<comment type="function">
    <text evidence="1 8">Involved in DNA repair and RecF pathway recombination.</text>
</comment>
<dbReference type="KEGG" id="gai:IMCC3135_21900"/>
<sequence length="281" mass="30945">MQDDGSVSTSLQPAYILHYTQWAETSFIVDAFTLSHGRIGMMAKSARSSKPRTRALYQPFRPLLLSWVGGSDMRTLTGIEESGAPLEMESAELACSYYINELILRLLGKDQPQQAIFAHYVMALMNLAATGQPGQASMESVLRTFELQLLEGLAVLPDLARCTPGGKPIEADLDYHYHPANAVAIPMNRSLDSDASLGIQKEKHRMGEGDSSNPSIHADGMTQDAGVKVSGRTLLALDNLELDDPAVLKEARPLMRQILRVHLGDKPLRSRELFESLARRE</sequence>
<dbReference type="Gene3D" id="2.40.50.140">
    <property type="entry name" value="Nucleic acid-binding proteins"/>
    <property type="match status" value="1"/>
</dbReference>
<dbReference type="PANTHER" id="PTHR33991">
    <property type="entry name" value="DNA REPAIR PROTEIN RECO"/>
    <property type="match status" value="1"/>
</dbReference>
<dbReference type="SUPFAM" id="SSF50249">
    <property type="entry name" value="Nucleic acid-binding proteins"/>
    <property type="match status" value="1"/>
</dbReference>
<keyword evidence="5 8" id="KW-0233">DNA recombination</keyword>
<dbReference type="InterPro" id="IPR003717">
    <property type="entry name" value="RecO"/>
</dbReference>
<dbReference type="OrthoDB" id="9804792at2"/>
<evidence type="ECO:0000256" key="5">
    <source>
        <dbReference type="ARBA" id="ARBA00023172"/>
    </source>
</evidence>
<dbReference type="GO" id="GO:0006310">
    <property type="term" value="P:DNA recombination"/>
    <property type="evidence" value="ECO:0007669"/>
    <property type="project" value="UniProtKB-UniRule"/>
</dbReference>
<reference evidence="10 11" key="1">
    <citation type="submission" date="2016-12" db="EMBL/GenBank/DDBJ databases">
        <authorList>
            <person name="Song W.-J."/>
            <person name="Kurnit D.M."/>
        </authorList>
    </citation>
    <scope>NUCLEOTIDE SEQUENCE [LARGE SCALE GENOMIC DNA]</scope>
    <source>
        <strain evidence="10 11">IMCC3135</strain>
    </source>
</reference>
<dbReference type="Proteomes" id="UP000250079">
    <property type="component" value="Chromosome"/>
</dbReference>
<evidence type="ECO:0000256" key="4">
    <source>
        <dbReference type="ARBA" id="ARBA00022763"/>
    </source>
</evidence>
<dbReference type="InterPro" id="IPR037278">
    <property type="entry name" value="ARFGAP/RecO"/>
</dbReference>
<dbReference type="RefSeq" id="WP_088919483.1">
    <property type="nucleotide sequence ID" value="NZ_CP018632.1"/>
</dbReference>
<dbReference type="GO" id="GO:0043590">
    <property type="term" value="C:bacterial nucleoid"/>
    <property type="evidence" value="ECO:0007669"/>
    <property type="project" value="TreeGrafter"/>
</dbReference>
<dbReference type="AlphaFoldDB" id="A0A2Z2NSH0"/>
<keyword evidence="11" id="KW-1185">Reference proteome</keyword>
<dbReference type="Gene3D" id="1.20.1440.120">
    <property type="entry name" value="Recombination protein O, C-terminal domain"/>
    <property type="match status" value="1"/>
</dbReference>
<dbReference type="InterPro" id="IPR022572">
    <property type="entry name" value="DNA_rep/recomb_RecO_N"/>
</dbReference>
<evidence type="ECO:0000256" key="3">
    <source>
        <dbReference type="ARBA" id="ARBA00021310"/>
    </source>
</evidence>
<evidence type="ECO:0000256" key="1">
    <source>
        <dbReference type="ARBA" id="ARBA00003065"/>
    </source>
</evidence>
<evidence type="ECO:0000256" key="6">
    <source>
        <dbReference type="ARBA" id="ARBA00023204"/>
    </source>
</evidence>
<evidence type="ECO:0000256" key="2">
    <source>
        <dbReference type="ARBA" id="ARBA00007452"/>
    </source>
</evidence>
<dbReference type="SUPFAM" id="SSF57863">
    <property type="entry name" value="ArfGap/RecO-like zinc finger"/>
    <property type="match status" value="1"/>
</dbReference>
<gene>
    <name evidence="8 10" type="primary">recO</name>
    <name evidence="10" type="ORF">IMCC3135_21900</name>
</gene>
<dbReference type="PANTHER" id="PTHR33991:SF1">
    <property type="entry name" value="DNA REPAIR PROTEIN RECO"/>
    <property type="match status" value="1"/>
</dbReference>
<evidence type="ECO:0000313" key="10">
    <source>
        <dbReference type="EMBL" id="ASJ74452.1"/>
    </source>
</evidence>
<proteinExistence type="inferred from homology"/>
<accession>A0A2Z2NSH0</accession>
<evidence type="ECO:0000259" key="9">
    <source>
        <dbReference type="Pfam" id="PF11967"/>
    </source>
</evidence>
<dbReference type="GO" id="GO:0006302">
    <property type="term" value="P:double-strand break repair"/>
    <property type="evidence" value="ECO:0007669"/>
    <property type="project" value="TreeGrafter"/>
</dbReference>
<dbReference type="EMBL" id="CP018632">
    <property type="protein sequence ID" value="ASJ74452.1"/>
    <property type="molecule type" value="Genomic_DNA"/>
</dbReference>
<feature type="domain" description="DNA replication/recombination mediator RecO N-terminal" evidence="9">
    <location>
        <begin position="12"/>
        <end position="80"/>
    </location>
</feature>
<organism evidence="10 11">
    <name type="scientific">Granulosicoccus antarcticus IMCC3135</name>
    <dbReference type="NCBI Taxonomy" id="1192854"/>
    <lineage>
        <taxon>Bacteria</taxon>
        <taxon>Pseudomonadati</taxon>
        <taxon>Pseudomonadota</taxon>
        <taxon>Gammaproteobacteria</taxon>
        <taxon>Chromatiales</taxon>
        <taxon>Granulosicoccaceae</taxon>
        <taxon>Granulosicoccus</taxon>
    </lineage>
</organism>
<comment type="similarity">
    <text evidence="2 8">Belongs to the RecO family.</text>
</comment>
<dbReference type="Pfam" id="PF02565">
    <property type="entry name" value="RecO_C"/>
    <property type="match status" value="1"/>
</dbReference>